<sequence length="167" mass="18102">MVALPDTHMPDTPIKRAGARQVIEGQPETNPVKRALLAGFGVAALLSALGVWIVPVDQGDTAMQLVKLIFSILMLVLGMLFVSALDRRHAEPEIQIDPASRQLRIVEVDSRGEAFVSGDYNLDELSDITLRDRHLTARDAKGTQVVSVAVYSAAAEMAIRKMLTQAA</sequence>
<accession>A0A1X7BQB4</accession>
<keyword evidence="1" id="KW-0812">Transmembrane</keyword>
<dbReference type="RefSeq" id="WP_139836335.1">
    <property type="nucleotide sequence ID" value="NZ_FWXB01000004.1"/>
</dbReference>
<dbReference type="OrthoDB" id="7745547at2"/>
<proteinExistence type="predicted"/>
<feature type="transmembrane region" description="Helical" evidence="1">
    <location>
        <begin position="35"/>
        <end position="53"/>
    </location>
</feature>
<evidence type="ECO:0000313" key="2">
    <source>
        <dbReference type="EMBL" id="SMC11785.1"/>
    </source>
</evidence>
<reference evidence="2 3" key="1">
    <citation type="submission" date="2017-03" db="EMBL/GenBank/DDBJ databases">
        <authorList>
            <person name="Afonso C.L."/>
            <person name="Miller P.J."/>
            <person name="Scott M.A."/>
            <person name="Spackman E."/>
            <person name="Goraichik I."/>
            <person name="Dimitrov K.M."/>
            <person name="Suarez D.L."/>
            <person name="Swayne D.E."/>
        </authorList>
    </citation>
    <scope>NUCLEOTIDE SEQUENCE [LARGE SCALE GENOMIC DNA]</scope>
    <source>
        <strain evidence="2 3">CECT 7745</strain>
    </source>
</reference>
<dbReference type="Proteomes" id="UP000193224">
    <property type="component" value="Unassembled WGS sequence"/>
</dbReference>
<keyword evidence="1" id="KW-1133">Transmembrane helix</keyword>
<keyword evidence="3" id="KW-1185">Reference proteome</keyword>
<gene>
    <name evidence="2" type="ORF">ROA7745_01604</name>
</gene>
<name>A0A1X7BQB4_9RHOB</name>
<organism evidence="2 3">
    <name type="scientific">Roseovarius aestuarii</name>
    <dbReference type="NCBI Taxonomy" id="475083"/>
    <lineage>
        <taxon>Bacteria</taxon>
        <taxon>Pseudomonadati</taxon>
        <taxon>Pseudomonadota</taxon>
        <taxon>Alphaproteobacteria</taxon>
        <taxon>Rhodobacterales</taxon>
        <taxon>Roseobacteraceae</taxon>
        <taxon>Roseovarius</taxon>
    </lineage>
</organism>
<keyword evidence="1" id="KW-0472">Membrane</keyword>
<dbReference type="EMBL" id="FWXB01000004">
    <property type="protein sequence ID" value="SMC11785.1"/>
    <property type="molecule type" value="Genomic_DNA"/>
</dbReference>
<protein>
    <submittedName>
        <fullName evidence="2">Uncharacterized protein</fullName>
    </submittedName>
</protein>
<evidence type="ECO:0000313" key="3">
    <source>
        <dbReference type="Proteomes" id="UP000193224"/>
    </source>
</evidence>
<feature type="transmembrane region" description="Helical" evidence="1">
    <location>
        <begin position="65"/>
        <end position="85"/>
    </location>
</feature>
<evidence type="ECO:0000256" key="1">
    <source>
        <dbReference type="SAM" id="Phobius"/>
    </source>
</evidence>
<dbReference type="AlphaFoldDB" id="A0A1X7BQB4"/>